<gene>
    <name evidence="2" type="ORF">A3F83_06595</name>
</gene>
<feature type="domain" description="Methyltransferase type 11" evidence="1">
    <location>
        <begin position="32"/>
        <end position="79"/>
    </location>
</feature>
<name>A0A1F5YRM6_9BACT</name>
<dbReference type="EMBL" id="MFIX01000169">
    <property type="protein sequence ID" value="OGG02839.1"/>
    <property type="molecule type" value="Genomic_DNA"/>
</dbReference>
<dbReference type="SUPFAM" id="SSF53335">
    <property type="entry name" value="S-adenosyl-L-methionine-dependent methyltransferases"/>
    <property type="match status" value="1"/>
</dbReference>
<accession>A0A1F5YRM6</accession>
<dbReference type="GO" id="GO:0008757">
    <property type="term" value="F:S-adenosylmethionine-dependent methyltransferase activity"/>
    <property type="evidence" value="ECO:0007669"/>
    <property type="project" value="InterPro"/>
</dbReference>
<dbReference type="Gene3D" id="3.40.50.150">
    <property type="entry name" value="Vaccinia Virus protein VP39"/>
    <property type="match status" value="1"/>
</dbReference>
<evidence type="ECO:0000313" key="2">
    <source>
        <dbReference type="EMBL" id="OGG02839.1"/>
    </source>
</evidence>
<comment type="caution">
    <text evidence="2">The sequence shown here is derived from an EMBL/GenBank/DDBJ whole genome shotgun (WGS) entry which is preliminary data.</text>
</comment>
<dbReference type="Pfam" id="PF08241">
    <property type="entry name" value="Methyltransf_11"/>
    <property type="match status" value="1"/>
</dbReference>
<dbReference type="InterPro" id="IPR029063">
    <property type="entry name" value="SAM-dependent_MTases_sf"/>
</dbReference>
<dbReference type="CDD" id="cd02440">
    <property type="entry name" value="AdoMet_MTases"/>
    <property type="match status" value="1"/>
</dbReference>
<dbReference type="Proteomes" id="UP000179129">
    <property type="component" value="Unassembled WGS sequence"/>
</dbReference>
<proteinExistence type="predicted"/>
<protein>
    <recommendedName>
        <fullName evidence="1">Methyltransferase type 11 domain-containing protein</fullName>
    </recommendedName>
</protein>
<dbReference type="AlphaFoldDB" id="A0A1F5YRM6"/>
<evidence type="ECO:0000313" key="3">
    <source>
        <dbReference type="Proteomes" id="UP000179129"/>
    </source>
</evidence>
<dbReference type="InterPro" id="IPR013216">
    <property type="entry name" value="Methyltransf_11"/>
</dbReference>
<sequence>MSKPVIVNLGCGSRKAEGEIGVDRYPGSLADVRADLEQPLPFAGNSVDRVVASHVLEHVAGLVRLVEEVHRILAPGGRFQIEVPYFAHPDSFRDPTHLRFFTWASLDYFIEGRKPAEYTAVCFRYRGRELIFGPGLWGGVGRLVFNLSPRRYEKYYARRFPARVLRAELEAVKSSA</sequence>
<organism evidence="2 3">
    <name type="scientific">Candidatus Glassbacteria bacterium RIFCSPLOWO2_12_FULL_58_11</name>
    <dbReference type="NCBI Taxonomy" id="1817867"/>
    <lineage>
        <taxon>Bacteria</taxon>
        <taxon>Candidatus Glassiibacteriota</taxon>
    </lineage>
</organism>
<reference evidence="2 3" key="1">
    <citation type="journal article" date="2016" name="Nat. Commun.">
        <title>Thousands of microbial genomes shed light on interconnected biogeochemical processes in an aquifer system.</title>
        <authorList>
            <person name="Anantharaman K."/>
            <person name="Brown C.T."/>
            <person name="Hug L.A."/>
            <person name="Sharon I."/>
            <person name="Castelle C.J."/>
            <person name="Probst A.J."/>
            <person name="Thomas B.C."/>
            <person name="Singh A."/>
            <person name="Wilkins M.J."/>
            <person name="Karaoz U."/>
            <person name="Brodie E.L."/>
            <person name="Williams K.H."/>
            <person name="Hubbard S.S."/>
            <person name="Banfield J.F."/>
        </authorList>
    </citation>
    <scope>NUCLEOTIDE SEQUENCE [LARGE SCALE GENOMIC DNA]</scope>
</reference>
<evidence type="ECO:0000259" key="1">
    <source>
        <dbReference type="Pfam" id="PF08241"/>
    </source>
</evidence>